<accession>A0A2I1GM33</accession>
<dbReference type="AlphaFoldDB" id="A0A2I1GM33"/>
<evidence type="ECO:0000313" key="2">
    <source>
        <dbReference type="Proteomes" id="UP000234323"/>
    </source>
</evidence>
<dbReference type="EMBL" id="LLXI01000571">
    <property type="protein sequence ID" value="PKY47692.1"/>
    <property type="molecule type" value="Genomic_DNA"/>
</dbReference>
<name>A0A2I1GM33_9GLOM</name>
<organism evidence="1 2">
    <name type="scientific">Rhizophagus irregularis</name>
    <dbReference type="NCBI Taxonomy" id="588596"/>
    <lineage>
        <taxon>Eukaryota</taxon>
        <taxon>Fungi</taxon>
        <taxon>Fungi incertae sedis</taxon>
        <taxon>Mucoromycota</taxon>
        <taxon>Glomeromycotina</taxon>
        <taxon>Glomeromycetes</taxon>
        <taxon>Glomerales</taxon>
        <taxon>Glomeraceae</taxon>
        <taxon>Rhizophagus</taxon>
    </lineage>
</organism>
<keyword evidence="2" id="KW-1185">Reference proteome</keyword>
<reference evidence="1 2" key="1">
    <citation type="submission" date="2015-10" db="EMBL/GenBank/DDBJ databases">
        <title>Genome analyses suggest a sexual origin of heterokaryosis in a supposedly ancient asexual fungus.</title>
        <authorList>
            <person name="Ropars J."/>
            <person name="Sedzielewska K."/>
            <person name="Noel J."/>
            <person name="Charron P."/>
            <person name="Farinelli L."/>
            <person name="Marton T."/>
            <person name="Kruger M."/>
            <person name="Pelin A."/>
            <person name="Brachmann A."/>
            <person name="Corradi N."/>
        </authorList>
    </citation>
    <scope>NUCLEOTIDE SEQUENCE [LARGE SCALE GENOMIC DNA]</scope>
    <source>
        <strain evidence="1 2">A4</strain>
    </source>
</reference>
<protein>
    <submittedName>
        <fullName evidence="1">Uncharacterized protein</fullName>
    </submittedName>
</protein>
<gene>
    <name evidence="1" type="ORF">RhiirA4_463023</name>
</gene>
<comment type="caution">
    <text evidence="1">The sequence shown here is derived from an EMBL/GenBank/DDBJ whole genome shotgun (WGS) entry which is preliminary data.</text>
</comment>
<sequence>MAIDKVEISTQTEDVELNEDIQDEQTIKGTQIEEYQIYSIAQSYCIYCCTIKDKKSFLLNNNKVRSQLCFCKIQNLPFPFKNALCNDEYEF</sequence>
<evidence type="ECO:0000313" key="1">
    <source>
        <dbReference type="EMBL" id="PKY47692.1"/>
    </source>
</evidence>
<dbReference type="Proteomes" id="UP000234323">
    <property type="component" value="Unassembled WGS sequence"/>
</dbReference>
<proteinExistence type="predicted"/>